<keyword evidence="2" id="KW-1185">Reference proteome</keyword>
<dbReference type="PANTHER" id="PTHR38778">
    <property type="entry name" value="CYTOPLASMIC PROTEIN-RELATED"/>
    <property type="match status" value="1"/>
</dbReference>
<accession>A0A844G7T6</accession>
<dbReference type="PANTHER" id="PTHR38778:SF1">
    <property type="entry name" value="CYTOPLASMIC PROTEIN"/>
    <property type="match status" value="1"/>
</dbReference>
<dbReference type="GO" id="GO:0005829">
    <property type="term" value="C:cytosol"/>
    <property type="evidence" value="ECO:0007669"/>
    <property type="project" value="TreeGrafter"/>
</dbReference>
<evidence type="ECO:0000313" key="1">
    <source>
        <dbReference type="EMBL" id="MST98621.1"/>
    </source>
</evidence>
<evidence type="ECO:0000313" key="2">
    <source>
        <dbReference type="Proteomes" id="UP000435649"/>
    </source>
</evidence>
<comment type="caution">
    <text evidence="1">The sequence shown here is derived from an EMBL/GenBank/DDBJ whole genome shotgun (WGS) entry which is preliminary data.</text>
</comment>
<dbReference type="Pfam" id="PF04320">
    <property type="entry name" value="YggL_50S_bp"/>
    <property type="match status" value="1"/>
</dbReference>
<organism evidence="1 2">
    <name type="scientific">Victivallis lenta</name>
    <dbReference type="NCBI Taxonomy" id="2606640"/>
    <lineage>
        <taxon>Bacteria</taxon>
        <taxon>Pseudomonadati</taxon>
        <taxon>Lentisphaerota</taxon>
        <taxon>Lentisphaeria</taxon>
        <taxon>Victivallales</taxon>
        <taxon>Victivallaceae</taxon>
        <taxon>Victivallis</taxon>
    </lineage>
</organism>
<name>A0A844G7T6_9BACT</name>
<proteinExistence type="predicted"/>
<dbReference type="EMBL" id="VUNS01000021">
    <property type="protein sequence ID" value="MST98621.1"/>
    <property type="molecule type" value="Genomic_DNA"/>
</dbReference>
<protein>
    <submittedName>
        <fullName evidence="1">DUF469 family protein</fullName>
    </submittedName>
</protein>
<sequence>MKKRLRKKTHRGEYKELGFVLTATYEEKADMEALYAFVDQLTGKFDELGLDISGYFDFSDFDILVNTGSPNTDEAERRDQAIAFVKSLPGVTEVNASELVDAWHNDL</sequence>
<reference evidence="1 2" key="1">
    <citation type="submission" date="2019-08" db="EMBL/GenBank/DDBJ databases">
        <title>In-depth cultivation of the pig gut microbiome towards novel bacterial diversity and tailored functional studies.</title>
        <authorList>
            <person name="Wylensek D."/>
            <person name="Hitch T.C.A."/>
            <person name="Clavel T."/>
        </authorList>
    </citation>
    <scope>NUCLEOTIDE SEQUENCE [LARGE SCALE GENOMIC DNA]</scope>
    <source>
        <strain evidence="1 2">BBE-744-WT-12</strain>
    </source>
</reference>
<gene>
    <name evidence="1" type="ORF">FYJ85_16400</name>
</gene>
<dbReference type="Proteomes" id="UP000435649">
    <property type="component" value="Unassembled WGS sequence"/>
</dbReference>
<dbReference type="AlphaFoldDB" id="A0A844G7T6"/>
<dbReference type="InterPro" id="IPR007416">
    <property type="entry name" value="YggL_50S_bp"/>
</dbReference>
<dbReference type="RefSeq" id="WP_106055490.1">
    <property type="nucleotide sequence ID" value="NZ_CALXOB010000028.1"/>
</dbReference>